<feature type="compositionally biased region" description="Basic and acidic residues" evidence="1">
    <location>
        <begin position="49"/>
        <end position="60"/>
    </location>
</feature>
<evidence type="ECO:0000313" key="3">
    <source>
        <dbReference type="EMBL" id="SCY47347.1"/>
    </source>
</evidence>
<organism evidence="3 4">
    <name type="scientific">Butyrivibrio hungatei</name>
    <dbReference type="NCBI Taxonomy" id="185008"/>
    <lineage>
        <taxon>Bacteria</taxon>
        <taxon>Bacillati</taxon>
        <taxon>Bacillota</taxon>
        <taxon>Clostridia</taxon>
        <taxon>Lachnospirales</taxon>
        <taxon>Lachnospiraceae</taxon>
        <taxon>Butyrivibrio</taxon>
    </lineage>
</organism>
<evidence type="ECO:0000313" key="4">
    <source>
        <dbReference type="Proteomes" id="UP000183047"/>
    </source>
</evidence>
<feature type="compositionally biased region" description="Basic and acidic residues" evidence="1">
    <location>
        <begin position="28"/>
        <end position="42"/>
    </location>
</feature>
<protein>
    <submittedName>
        <fullName evidence="3">Uncharacterized protein</fullName>
    </submittedName>
</protein>
<reference evidence="4" key="1">
    <citation type="submission" date="2016-10" db="EMBL/GenBank/DDBJ databases">
        <authorList>
            <person name="Varghese N."/>
            <person name="Submissions S."/>
        </authorList>
    </citation>
    <scope>NUCLEOTIDE SEQUENCE [LARGE SCALE GENOMIC DNA]</scope>
    <source>
        <strain evidence="4">XBD2006</strain>
    </source>
</reference>
<keyword evidence="2" id="KW-0732">Signal</keyword>
<dbReference type="AlphaFoldDB" id="A0A1G5G7K0"/>
<gene>
    <name evidence="3" type="ORF">SAMN02910451_02736</name>
</gene>
<name>A0A1G5G7K0_9FIRM</name>
<keyword evidence="4" id="KW-1185">Reference proteome</keyword>
<dbReference type="OrthoDB" id="9909890at2"/>
<dbReference type="EMBL" id="FMUR01000019">
    <property type="protein sequence ID" value="SCY47347.1"/>
    <property type="molecule type" value="Genomic_DNA"/>
</dbReference>
<feature type="region of interest" description="Disordered" evidence="1">
    <location>
        <begin position="28"/>
        <end position="60"/>
    </location>
</feature>
<accession>A0A1G5G7K0</accession>
<proteinExistence type="predicted"/>
<evidence type="ECO:0000256" key="2">
    <source>
        <dbReference type="SAM" id="SignalP"/>
    </source>
</evidence>
<sequence>MKRKIFPLLLLTVFTLCLSSCHGKTTDTEAAKEQDSSAKNEETGTGGDTKQESEQKDCLL</sequence>
<feature type="chain" id="PRO_5039104647" evidence="2">
    <location>
        <begin position="24"/>
        <end position="60"/>
    </location>
</feature>
<dbReference type="RefSeq" id="WP_026654061.1">
    <property type="nucleotide sequence ID" value="NZ_FMUR01000019.1"/>
</dbReference>
<evidence type="ECO:0000256" key="1">
    <source>
        <dbReference type="SAM" id="MobiDB-lite"/>
    </source>
</evidence>
<feature type="signal peptide" evidence="2">
    <location>
        <begin position="1"/>
        <end position="23"/>
    </location>
</feature>
<dbReference type="Proteomes" id="UP000183047">
    <property type="component" value="Unassembled WGS sequence"/>
</dbReference>